<organism evidence="2 3">
    <name type="scientific">Monoglobus pectinilyticus</name>
    <dbReference type="NCBI Taxonomy" id="1981510"/>
    <lineage>
        <taxon>Bacteria</taxon>
        <taxon>Bacillati</taxon>
        <taxon>Bacillota</taxon>
        <taxon>Clostridia</taxon>
        <taxon>Monoglobales</taxon>
        <taxon>Monoglobaceae</taxon>
        <taxon>Monoglobus</taxon>
    </lineage>
</organism>
<sequence>MKIIKNANLITMSEKYGNIENGYVKIQDHKIIEVGKMSDFSDSNIDAEIIEAEGRITTPGLVDAHSHLGMWEDGLDFEGDDGNEDTDPCTPQLRAIDAINPMEASFREAFASGITTVITGPGSANPIGGQLAAIKTYGKRIDDMVIKAPVGIKIAFGENPKATYNDKSQSPSTRMATAALIRETFKKAQEYQRQVEQYQNNSDEEDPPEYDIKSESLLPLLNGDIPLHAHVHRADDIFTAVRIAREFNLNLILVHCTEGHLIAEQLADDGYPVLLGPILTDRSKPELKNQSEVTPAVLSEAGLKISIITDHPETPEKYLTLCAAMAVKHGLRRDEALRAITINPAVSCGIGDRVGSIDDGKDSDIVIWDGDPLDIMSSPYGIVI</sequence>
<dbReference type="OrthoDB" id="9776455at2"/>
<gene>
    <name evidence="2" type="ORF">B9O19_01575</name>
</gene>
<dbReference type="PANTHER" id="PTHR43668">
    <property type="entry name" value="ALLANTOINASE"/>
    <property type="match status" value="1"/>
</dbReference>
<evidence type="ECO:0000259" key="1">
    <source>
        <dbReference type="Pfam" id="PF01979"/>
    </source>
</evidence>
<dbReference type="Gene3D" id="3.20.20.140">
    <property type="entry name" value="Metal-dependent hydrolases"/>
    <property type="match status" value="1"/>
</dbReference>
<proteinExistence type="predicted"/>
<reference evidence="2 3" key="1">
    <citation type="submission" date="2017-04" db="EMBL/GenBank/DDBJ databases">
        <title>Monoglobus pectinilyticus 14 draft genome.</title>
        <authorList>
            <person name="Kim C."/>
            <person name="Rosendale D.I."/>
            <person name="Kelly W.J."/>
            <person name="Tannock G.W."/>
            <person name="Patchett M.L."/>
            <person name="Jordens J.Z."/>
        </authorList>
    </citation>
    <scope>NUCLEOTIDE SEQUENCE [LARGE SCALE GENOMIC DNA]</scope>
    <source>
        <strain evidence="2 3">14</strain>
    </source>
</reference>
<dbReference type="SUPFAM" id="SSF51556">
    <property type="entry name" value="Metallo-dependent hydrolases"/>
    <property type="match status" value="1"/>
</dbReference>
<evidence type="ECO:0000313" key="2">
    <source>
        <dbReference type="EMBL" id="AUO19733.1"/>
    </source>
</evidence>
<dbReference type="InterPro" id="IPR032466">
    <property type="entry name" value="Metal_Hydrolase"/>
</dbReference>
<dbReference type="Gene3D" id="2.30.40.10">
    <property type="entry name" value="Urease, subunit C, domain 1"/>
    <property type="match status" value="1"/>
</dbReference>
<dbReference type="SUPFAM" id="SSF51338">
    <property type="entry name" value="Composite domain of metallo-dependent hydrolases"/>
    <property type="match status" value="1"/>
</dbReference>
<keyword evidence="2" id="KW-0378">Hydrolase</keyword>
<dbReference type="AlphaFoldDB" id="A0A2K9P399"/>
<accession>A0A2K9P399</accession>
<keyword evidence="3" id="KW-1185">Reference proteome</keyword>
<dbReference type="GeneID" id="98062967"/>
<dbReference type="InterPro" id="IPR006680">
    <property type="entry name" value="Amidohydro-rel"/>
</dbReference>
<evidence type="ECO:0000313" key="3">
    <source>
        <dbReference type="Proteomes" id="UP000235589"/>
    </source>
</evidence>
<dbReference type="KEGG" id="mpec:B9O19_01575"/>
<dbReference type="GO" id="GO:0004038">
    <property type="term" value="F:allantoinase activity"/>
    <property type="evidence" value="ECO:0007669"/>
    <property type="project" value="TreeGrafter"/>
</dbReference>
<protein>
    <submittedName>
        <fullName evidence="2">Amidohydrolase</fullName>
    </submittedName>
</protein>
<feature type="domain" description="Amidohydrolase-related" evidence="1">
    <location>
        <begin position="256"/>
        <end position="374"/>
    </location>
</feature>
<dbReference type="Pfam" id="PF01979">
    <property type="entry name" value="Amidohydro_1"/>
    <property type="match status" value="1"/>
</dbReference>
<dbReference type="PANTHER" id="PTHR43668:SF6">
    <property type="entry name" value="AMIDOHYDROLASE"/>
    <property type="match status" value="1"/>
</dbReference>
<name>A0A2K9P399_9FIRM</name>
<dbReference type="EMBL" id="CP020991">
    <property type="protein sequence ID" value="AUO19733.1"/>
    <property type="molecule type" value="Genomic_DNA"/>
</dbReference>
<dbReference type="GO" id="GO:0005737">
    <property type="term" value="C:cytoplasm"/>
    <property type="evidence" value="ECO:0007669"/>
    <property type="project" value="TreeGrafter"/>
</dbReference>
<dbReference type="Proteomes" id="UP000235589">
    <property type="component" value="Chromosome"/>
</dbReference>
<dbReference type="InterPro" id="IPR011059">
    <property type="entry name" value="Metal-dep_hydrolase_composite"/>
</dbReference>
<dbReference type="RefSeq" id="WP_102365912.1">
    <property type="nucleotide sequence ID" value="NZ_CP020991.1"/>
</dbReference>
<dbReference type="InterPro" id="IPR050138">
    <property type="entry name" value="DHOase/Allantoinase_Hydrolase"/>
</dbReference>
<dbReference type="GO" id="GO:0006145">
    <property type="term" value="P:purine nucleobase catabolic process"/>
    <property type="evidence" value="ECO:0007669"/>
    <property type="project" value="TreeGrafter"/>
</dbReference>
<dbReference type="CDD" id="cd01309">
    <property type="entry name" value="Met_dep_hydrolase_C"/>
    <property type="match status" value="1"/>
</dbReference>